<protein>
    <submittedName>
        <fullName evidence="7">LysR family transcriptional regulator</fullName>
    </submittedName>
</protein>
<feature type="domain" description="HTH lysR-type" evidence="6">
    <location>
        <begin position="2"/>
        <end position="59"/>
    </location>
</feature>
<dbReference type="AlphaFoldDB" id="A0A0F5FF04"/>
<dbReference type="Pfam" id="PF00126">
    <property type="entry name" value="HTH_1"/>
    <property type="match status" value="1"/>
</dbReference>
<dbReference type="EMBL" id="JZEX01000207">
    <property type="protein sequence ID" value="KKB06757.1"/>
    <property type="molecule type" value="Genomic_DNA"/>
</dbReference>
<evidence type="ECO:0000256" key="5">
    <source>
        <dbReference type="SAM" id="MobiDB-lite"/>
    </source>
</evidence>
<dbReference type="InterPro" id="IPR058163">
    <property type="entry name" value="LysR-type_TF_proteobact-type"/>
</dbReference>
<dbReference type="STRING" id="443610.VE25_21560"/>
<gene>
    <name evidence="7" type="ORF">VE25_21560</name>
</gene>
<evidence type="ECO:0000256" key="1">
    <source>
        <dbReference type="ARBA" id="ARBA00009437"/>
    </source>
</evidence>
<dbReference type="PANTHER" id="PTHR30537:SF31">
    <property type="entry name" value="TRANSCRIPTIONAL REGULATOR, LYSR FAMILY"/>
    <property type="match status" value="1"/>
</dbReference>
<dbReference type="InterPro" id="IPR036388">
    <property type="entry name" value="WH-like_DNA-bd_sf"/>
</dbReference>
<comment type="caution">
    <text evidence="7">The sequence shown here is derived from an EMBL/GenBank/DDBJ whole genome shotgun (WGS) entry which is preliminary data.</text>
</comment>
<dbReference type="Proteomes" id="UP000033632">
    <property type="component" value="Unassembled WGS sequence"/>
</dbReference>
<dbReference type="FunFam" id="1.10.10.10:FF:000001">
    <property type="entry name" value="LysR family transcriptional regulator"/>
    <property type="match status" value="1"/>
</dbReference>
<name>A0A0F5FF04_9HYPH</name>
<feature type="compositionally biased region" description="Basic and acidic residues" evidence="5">
    <location>
        <begin position="182"/>
        <end position="193"/>
    </location>
</feature>
<dbReference type="SUPFAM" id="SSF46785">
    <property type="entry name" value="Winged helix' DNA-binding domain"/>
    <property type="match status" value="1"/>
</dbReference>
<proteinExistence type="inferred from homology"/>
<dbReference type="GO" id="GO:0006351">
    <property type="term" value="P:DNA-templated transcription"/>
    <property type="evidence" value="ECO:0007669"/>
    <property type="project" value="TreeGrafter"/>
</dbReference>
<keyword evidence="2" id="KW-0805">Transcription regulation</keyword>
<evidence type="ECO:0000256" key="2">
    <source>
        <dbReference type="ARBA" id="ARBA00023015"/>
    </source>
</evidence>
<dbReference type="PANTHER" id="PTHR30537">
    <property type="entry name" value="HTH-TYPE TRANSCRIPTIONAL REGULATOR"/>
    <property type="match status" value="1"/>
</dbReference>
<keyword evidence="8" id="KW-1185">Reference proteome</keyword>
<dbReference type="InterPro" id="IPR005119">
    <property type="entry name" value="LysR_subst-bd"/>
</dbReference>
<evidence type="ECO:0000259" key="6">
    <source>
        <dbReference type="PROSITE" id="PS50931"/>
    </source>
</evidence>
<dbReference type="CDD" id="cd08422">
    <property type="entry name" value="PBP2_CrgA_like"/>
    <property type="match status" value="1"/>
</dbReference>
<dbReference type="PATRIC" id="fig|443610.3.peg.3556"/>
<evidence type="ECO:0000256" key="3">
    <source>
        <dbReference type="ARBA" id="ARBA00023125"/>
    </source>
</evidence>
<evidence type="ECO:0000256" key="4">
    <source>
        <dbReference type="ARBA" id="ARBA00023163"/>
    </source>
</evidence>
<evidence type="ECO:0000313" key="8">
    <source>
        <dbReference type="Proteomes" id="UP000033632"/>
    </source>
</evidence>
<dbReference type="Gene3D" id="3.40.190.290">
    <property type="match status" value="1"/>
</dbReference>
<dbReference type="InterPro" id="IPR036390">
    <property type="entry name" value="WH_DNA-bd_sf"/>
</dbReference>
<dbReference type="Gene3D" id="1.10.10.10">
    <property type="entry name" value="Winged helix-like DNA-binding domain superfamily/Winged helix DNA-binding domain"/>
    <property type="match status" value="1"/>
</dbReference>
<reference evidence="7 8" key="1">
    <citation type="submission" date="2015-03" db="EMBL/GenBank/DDBJ databases">
        <authorList>
            <person name="Hassan Y.I."/>
            <person name="Lepp D."/>
            <person name="Li X.-Z."/>
            <person name="Zhou T."/>
        </authorList>
    </citation>
    <scope>NUCLEOTIDE SEQUENCE [LARGE SCALE GENOMIC DNA]</scope>
    <source>
        <strain evidence="7 8">BD-c194</strain>
    </source>
</reference>
<sequence length="299" mass="32557">MLNLNDLALFVRVVDSKGFAPAARALGQPKSTLSKRIAELERSLGARLIHRTSRRFVVTDVGAEFYRHAAAMLIEAEAAEEVVRGRQAEPSGPVRITCSVPTAQLTLAKVLPDLARAYPKLEILLNATDRFVDLVQEGYDIAIRAHYAPLPDSELVQRRLSVDPIELVASPDYLERRGVPRRPADLDAHDGLDSHQPASGWALTGPEGETATVHPRPVFYANESMVLLTAARQGLGIVPLSRGIQTKYFGDGRLVRVLPGWTAGAVTTTLLTPHRRGQLPSVRAAIDFLVERLSGSEGV</sequence>
<dbReference type="InterPro" id="IPR000847">
    <property type="entry name" value="LysR_HTH_N"/>
</dbReference>
<organism evidence="7 8">
    <name type="scientific">Devosia geojensis</name>
    <dbReference type="NCBI Taxonomy" id="443610"/>
    <lineage>
        <taxon>Bacteria</taxon>
        <taxon>Pseudomonadati</taxon>
        <taxon>Pseudomonadota</taxon>
        <taxon>Alphaproteobacteria</taxon>
        <taxon>Hyphomicrobiales</taxon>
        <taxon>Devosiaceae</taxon>
        <taxon>Devosia</taxon>
    </lineage>
</organism>
<dbReference type="RefSeq" id="WP_046110753.1">
    <property type="nucleotide sequence ID" value="NZ_JZEX01000207.1"/>
</dbReference>
<comment type="similarity">
    <text evidence="1">Belongs to the LysR transcriptional regulatory family.</text>
</comment>
<dbReference type="OrthoDB" id="9786526at2"/>
<dbReference type="PROSITE" id="PS50931">
    <property type="entry name" value="HTH_LYSR"/>
    <property type="match status" value="1"/>
</dbReference>
<accession>A0A0F5FF04</accession>
<dbReference type="GO" id="GO:0043565">
    <property type="term" value="F:sequence-specific DNA binding"/>
    <property type="evidence" value="ECO:0007669"/>
    <property type="project" value="TreeGrafter"/>
</dbReference>
<evidence type="ECO:0000313" key="7">
    <source>
        <dbReference type="EMBL" id="KKB06757.1"/>
    </source>
</evidence>
<keyword evidence="3" id="KW-0238">DNA-binding</keyword>
<dbReference type="SUPFAM" id="SSF53850">
    <property type="entry name" value="Periplasmic binding protein-like II"/>
    <property type="match status" value="1"/>
</dbReference>
<dbReference type="GO" id="GO:0003700">
    <property type="term" value="F:DNA-binding transcription factor activity"/>
    <property type="evidence" value="ECO:0007669"/>
    <property type="project" value="InterPro"/>
</dbReference>
<dbReference type="Pfam" id="PF03466">
    <property type="entry name" value="LysR_substrate"/>
    <property type="match status" value="1"/>
</dbReference>
<feature type="region of interest" description="Disordered" evidence="5">
    <location>
        <begin position="182"/>
        <end position="207"/>
    </location>
</feature>
<keyword evidence="4" id="KW-0804">Transcription</keyword>